<name>A0A382LMJ1_9ZZZZ</name>
<accession>A0A382LMJ1</accession>
<dbReference type="EMBL" id="UINC01088097">
    <property type="protein sequence ID" value="SVC38034.1"/>
    <property type="molecule type" value="Genomic_DNA"/>
</dbReference>
<protein>
    <submittedName>
        <fullName evidence="1">Uncharacterized protein</fullName>
    </submittedName>
</protein>
<dbReference type="PROSITE" id="PS51257">
    <property type="entry name" value="PROKAR_LIPOPROTEIN"/>
    <property type="match status" value="1"/>
</dbReference>
<gene>
    <name evidence="1" type="ORF">METZ01_LOCUS290888</name>
</gene>
<reference evidence="1" key="1">
    <citation type="submission" date="2018-05" db="EMBL/GenBank/DDBJ databases">
        <authorList>
            <person name="Lanie J.A."/>
            <person name="Ng W.-L."/>
            <person name="Kazmierczak K.M."/>
            <person name="Andrzejewski T.M."/>
            <person name="Davidsen T.M."/>
            <person name="Wayne K.J."/>
            <person name="Tettelin H."/>
            <person name="Glass J.I."/>
            <person name="Rusch D."/>
            <person name="Podicherti R."/>
            <person name="Tsui H.-C.T."/>
            <person name="Winkler M.E."/>
        </authorList>
    </citation>
    <scope>NUCLEOTIDE SEQUENCE</scope>
</reference>
<sequence length="221" mass="23711">MLRRLCATIILANTVSACMTARIEETKDMATGIGKEESIVILATSYHTGNETEDKFLNCVSNRVKQGAGSINVYPESEFRDALFPWFEPRTAPQGIEDLPGLISRPSIANRIRERKIRYIVWVNGDTDQTGGGGSLSCAIGPGGGGCFGLAWWENESAYQAAVWDLENSTHAGAINANVTGTSVIPAIVIPVPVIARTQALACKSLANQLKLFIVNEGPST</sequence>
<evidence type="ECO:0000313" key="1">
    <source>
        <dbReference type="EMBL" id="SVC38034.1"/>
    </source>
</evidence>
<dbReference type="AlphaFoldDB" id="A0A382LMJ1"/>
<proteinExistence type="predicted"/>
<organism evidence="1">
    <name type="scientific">marine metagenome</name>
    <dbReference type="NCBI Taxonomy" id="408172"/>
    <lineage>
        <taxon>unclassified sequences</taxon>
        <taxon>metagenomes</taxon>
        <taxon>ecological metagenomes</taxon>
    </lineage>
</organism>